<feature type="region of interest" description="Disordered" evidence="1">
    <location>
        <begin position="67"/>
        <end position="90"/>
    </location>
</feature>
<reference evidence="3 4" key="1">
    <citation type="submission" date="2019-06" db="EMBL/GenBank/DDBJ databases">
        <title>WGS assembly of Gossypium darwinii.</title>
        <authorList>
            <person name="Chen Z.J."/>
            <person name="Sreedasyam A."/>
            <person name="Ando A."/>
            <person name="Song Q."/>
            <person name="De L."/>
            <person name="Hulse-Kemp A."/>
            <person name="Ding M."/>
            <person name="Ye W."/>
            <person name="Kirkbride R."/>
            <person name="Jenkins J."/>
            <person name="Plott C."/>
            <person name="Lovell J."/>
            <person name="Lin Y.-M."/>
            <person name="Vaughn R."/>
            <person name="Liu B."/>
            <person name="Li W."/>
            <person name="Simpson S."/>
            <person name="Scheffler B."/>
            <person name="Saski C."/>
            <person name="Grover C."/>
            <person name="Hu G."/>
            <person name="Conover J."/>
            <person name="Carlson J."/>
            <person name="Shu S."/>
            <person name="Boston L."/>
            <person name="Williams M."/>
            <person name="Peterson D."/>
            <person name="Mcgee K."/>
            <person name="Jones D."/>
            <person name="Wendel J."/>
            <person name="Stelly D."/>
            <person name="Grimwood J."/>
            <person name="Schmutz J."/>
        </authorList>
    </citation>
    <scope>NUCLEOTIDE SEQUENCE [LARGE SCALE GENOMIC DNA]</scope>
    <source>
        <strain evidence="3">1808015.09</strain>
    </source>
</reference>
<feature type="region of interest" description="Disordered" evidence="1">
    <location>
        <begin position="128"/>
        <end position="169"/>
    </location>
</feature>
<gene>
    <name evidence="3" type="ORF">ES288_D11G269400v1</name>
</gene>
<protein>
    <recommendedName>
        <fullName evidence="2">Transposase MuDR plant domain-containing protein</fullName>
    </recommendedName>
</protein>
<dbReference type="Pfam" id="PF03108">
    <property type="entry name" value="DBD_Tnp_Mut"/>
    <property type="match status" value="1"/>
</dbReference>
<dbReference type="EMBL" id="CM017711">
    <property type="protein sequence ID" value="TYG46612.1"/>
    <property type="molecule type" value="Genomic_DNA"/>
</dbReference>
<evidence type="ECO:0000259" key="2">
    <source>
        <dbReference type="Pfam" id="PF03108"/>
    </source>
</evidence>
<proteinExistence type="predicted"/>
<feature type="domain" description="Transposase MuDR plant" evidence="2">
    <location>
        <begin position="2"/>
        <end position="49"/>
    </location>
</feature>
<evidence type="ECO:0000256" key="1">
    <source>
        <dbReference type="SAM" id="MobiDB-lite"/>
    </source>
</evidence>
<dbReference type="Proteomes" id="UP000323506">
    <property type="component" value="Chromosome D11"/>
</dbReference>
<organism evidence="3 4">
    <name type="scientific">Gossypium darwinii</name>
    <name type="common">Darwin's cotton</name>
    <name type="synonym">Gossypium barbadense var. darwinii</name>
    <dbReference type="NCBI Taxonomy" id="34276"/>
    <lineage>
        <taxon>Eukaryota</taxon>
        <taxon>Viridiplantae</taxon>
        <taxon>Streptophyta</taxon>
        <taxon>Embryophyta</taxon>
        <taxon>Tracheophyta</taxon>
        <taxon>Spermatophyta</taxon>
        <taxon>Magnoliopsida</taxon>
        <taxon>eudicotyledons</taxon>
        <taxon>Gunneridae</taxon>
        <taxon>Pentapetalae</taxon>
        <taxon>rosids</taxon>
        <taxon>malvids</taxon>
        <taxon>Malvales</taxon>
        <taxon>Malvaceae</taxon>
        <taxon>Malvoideae</taxon>
        <taxon>Gossypium</taxon>
    </lineage>
</organism>
<feature type="compositionally biased region" description="Low complexity" evidence="1">
    <location>
        <begin position="137"/>
        <end position="154"/>
    </location>
</feature>
<keyword evidence="4" id="KW-1185">Reference proteome</keyword>
<dbReference type="AlphaFoldDB" id="A0A5D2ATS6"/>
<dbReference type="InterPro" id="IPR004332">
    <property type="entry name" value="Transposase_MuDR"/>
</dbReference>
<name>A0A5D2ATS6_GOSDA</name>
<sequence length="201" mass="22529">MALNDHSLQNQFSYCYKKTEKVLVRAKCATNGCQWGILVSQHGNDNSFRVKTYFSQHSCLPTTHKKRVTSNVMPQKERGRKGLEGPKKVKMSRVGRIMKCSICHKEGHSRTKCPMMPDAQSSNHVNLKNVSNKRKASTSIAPTTTSTNNDQSSSERMVKAKKARPQSASGLNASMISNTSLQLYSFIFVVYITCNHIGRRT</sequence>
<accession>A0A5D2ATS6</accession>
<feature type="compositionally biased region" description="Basic and acidic residues" evidence="1">
    <location>
        <begin position="75"/>
        <end position="87"/>
    </location>
</feature>
<evidence type="ECO:0000313" key="3">
    <source>
        <dbReference type="EMBL" id="TYG46612.1"/>
    </source>
</evidence>
<evidence type="ECO:0000313" key="4">
    <source>
        <dbReference type="Proteomes" id="UP000323506"/>
    </source>
</evidence>